<reference evidence="2 3" key="1">
    <citation type="submission" date="2018-01" db="EMBL/GenBank/DDBJ databases">
        <title>Genomic Encyclopedia of Type Strains, Phase III (KMG-III): the genomes of soil and plant-associated and newly described type strains.</title>
        <authorList>
            <person name="Whitman W."/>
        </authorList>
    </citation>
    <scope>NUCLEOTIDE SEQUENCE [LARGE SCALE GENOMIC DNA]</scope>
    <source>
        <strain evidence="2 3">JCM 18070</strain>
    </source>
</reference>
<accession>A0A2S4MAJ6</accession>
<gene>
    <name evidence="2" type="ORF">B0G62_10661</name>
</gene>
<feature type="domain" description="DUF427" evidence="1">
    <location>
        <begin position="19"/>
        <end position="111"/>
    </location>
</feature>
<dbReference type="Gene3D" id="2.170.150.40">
    <property type="entry name" value="Domain of unknown function (DUF427)"/>
    <property type="match status" value="2"/>
</dbReference>
<dbReference type="PANTHER" id="PTHR34310:SF9">
    <property type="entry name" value="BLR5716 PROTEIN"/>
    <property type="match status" value="1"/>
</dbReference>
<feature type="domain" description="DUF427" evidence="1">
    <location>
        <begin position="146"/>
        <end position="238"/>
    </location>
</feature>
<dbReference type="AlphaFoldDB" id="A0A2S4MAJ6"/>
<keyword evidence="3" id="KW-1185">Reference proteome</keyword>
<evidence type="ECO:0000313" key="3">
    <source>
        <dbReference type="Proteomes" id="UP000237381"/>
    </source>
</evidence>
<organism evidence="2 3">
    <name type="scientific">Paraburkholderia eburnea</name>
    <dbReference type="NCBI Taxonomy" id="1189126"/>
    <lineage>
        <taxon>Bacteria</taxon>
        <taxon>Pseudomonadati</taxon>
        <taxon>Pseudomonadota</taxon>
        <taxon>Betaproteobacteria</taxon>
        <taxon>Burkholderiales</taxon>
        <taxon>Burkholderiaceae</taxon>
        <taxon>Paraburkholderia</taxon>
    </lineage>
</organism>
<dbReference type="Proteomes" id="UP000237381">
    <property type="component" value="Unassembled WGS sequence"/>
</dbReference>
<sequence>MTSPLQSFDLYIEPSPRQVRVRVGETFIATTRSALLVHERERLPVYYFPLESVESSWLEPSTHKSECARKGVASYWHLVVGDRRVENAVWRYSEPTTDAGRALEHYYAFEWKAVDAWYEEEEPLFLHPHARDPYKRVDAINSSRHVRVLIGDQVVAESRNTVAVFETGLPTRYYFPLQDVAAKWLRPSTTLTSCPYKGQAHYWSVQAGDTLHKDVVWYYPTPIPEIPKIAGLLAFYQERVTRFEVDGVAVSDEPWHRSVLDFFNHGTFYSLR</sequence>
<protein>
    <submittedName>
        <fullName evidence="2">Uncharacterized protein (DUF427 family)</fullName>
    </submittedName>
</protein>
<comment type="caution">
    <text evidence="2">The sequence shown here is derived from an EMBL/GenBank/DDBJ whole genome shotgun (WGS) entry which is preliminary data.</text>
</comment>
<name>A0A2S4MAJ6_9BURK</name>
<dbReference type="OrthoDB" id="4565346at2"/>
<dbReference type="InterPro" id="IPR038694">
    <property type="entry name" value="DUF427_sf"/>
</dbReference>
<evidence type="ECO:0000259" key="1">
    <source>
        <dbReference type="Pfam" id="PF04248"/>
    </source>
</evidence>
<dbReference type="InterPro" id="IPR007361">
    <property type="entry name" value="DUF427"/>
</dbReference>
<dbReference type="RefSeq" id="WP_103704778.1">
    <property type="nucleotide sequence ID" value="NZ_PQGA01000006.1"/>
</dbReference>
<dbReference type="PANTHER" id="PTHR34310">
    <property type="entry name" value="DUF427 DOMAIN PROTEIN (AFU_ORTHOLOGUE AFUA_3G02220)"/>
    <property type="match status" value="1"/>
</dbReference>
<dbReference type="Pfam" id="PF04248">
    <property type="entry name" value="NTP_transf_9"/>
    <property type="match status" value="2"/>
</dbReference>
<dbReference type="EMBL" id="PQGA01000006">
    <property type="protein sequence ID" value="POR51527.1"/>
    <property type="molecule type" value="Genomic_DNA"/>
</dbReference>
<evidence type="ECO:0000313" key="2">
    <source>
        <dbReference type="EMBL" id="POR51527.1"/>
    </source>
</evidence>
<proteinExistence type="predicted"/>